<name>A0A3P7J2A8_STRVU</name>
<protein>
    <submittedName>
        <fullName evidence="1">Uncharacterized protein</fullName>
    </submittedName>
</protein>
<dbReference type="AlphaFoldDB" id="A0A3P7J2A8"/>
<sequence length="99" mass="11441">MPTGIARYWDSLESDEYFEPCQSHTGSAQKLDDCQKQWLSELSVTAENECQSILYAKSLLDDVEESAPVVQEVPPIQVNHQSSIKKKWVFDYYFCFENP</sequence>
<gene>
    <name evidence="1" type="ORF">SVUK_LOCUS14558</name>
</gene>
<dbReference type="EMBL" id="UYYB01105576">
    <property type="protein sequence ID" value="VDM79560.1"/>
    <property type="molecule type" value="Genomic_DNA"/>
</dbReference>
<accession>A0A3P7J2A8</accession>
<evidence type="ECO:0000313" key="2">
    <source>
        <dbReference type="Proteomes" id="UP000270094"/>
    </source>
</evidence>
<evidence type="ECO:0000313" key="1">
    <source>
        <dbReference type="EMBL" id="VDM79560.1"/>
    </source>
</evidence>
<keyword evidence="2" id="KW-1185">Reference proteome</keyword>
<dbReference type="OrthoDB" id="5796379at2759"/>
<reference evidence="1 2" key="1">
    <citation type="submission" date="2018-11" db="EMBL/GenBank/DDBJ databases">
        <authorList>
            <consortium name="Pathogen Informatics"/>
        </authorList>
    </citation>
    <scope>NUCLEOTIDE SEQUENCE [LARGE SCALE GENOMIC DNA]</scope>
</reference>
<proteinExistence type="predicted"/>
<organism evidence="1 2">
    <name type="scientific">Strongylus vulgaris</name>
    <name type="common">Blood worm</name>
    <dbReference type="NCBI Taxonomy" id="40348"/>
    <lineage>
        <taxon>Eukaryota</taxon>
        <taxon>Metazoa</taxon>
        <taxon>Ecdysozoa</taxon>
        <taxon>Nematoda</taxon>
        <taxon>Chromadorea</taxon>
        <taxon>Rhabditida</taxon>
        <taxon>Rhabditina</taxon>
        <taxon>Rhabditomorpha</taxon>
        <taxon>Strongyloidea</taxon>
        <taxon>Strongylidae</taxon>
        <taxon>Strongylus</taxon>
    </lineage>
</organism>
<dbReference type="Proteomes" id="UP000270094">
    <property type="component" value="Unassembled WGS sequence"/>
</dbReference>